<dbReference type="EMBL" id="BMDX01000003">
    <property type="protein sequence ID" value="GGA69749.1"/>
    <property type="molecule type" value="Genomic_DNA"/>
</dbReference>
<dbReference type="SUPFAM" id="SSF74653">
    <property type="entry name" value="TolA/TonB C-terminal domain"/>
    <property type="match status" value="1"/>
</dbReference>
<reference evidence="8" key="1">
    <citation type="journal article" date="2019" name="Int. J. Syst. Evol. Microbiol.">
        <title>The Global Catalogue of Microorganisms (GCM) 10K type strain sequencing project: providing services to taxonomists for standard genome sequencing and annotation.</title>
        <authorList>
            <consortium name="The Broad Institute Genomics Platform"/>
            <consortium name="The Broad Institute Genome Sequencing Center for Infectious Disease"/>
            <person name="Wu L."/>
            <person name="Ma J."/>
        </authorList>
    </citation>
    <scope>NUCLEOTIDE SEQUENCE [LARGE SCALE GENOMIC DNA]</scope>
    <source>
        <strain evidence="8">CGMCC 1.10130</strain>
    </source>
</reference>
<evidence type="ECO:0000313" key="8">
    <source>
        <dbReference type="Proteomes" id="UP000619743"/>
    </source>
</evidence>
<protein>
    <submittedName>
        <fullName evidence="7">Biopolymer transporter TonB</fullName>
    </submittedName>
</protein>
<dbReference type="InterPro" id="IPR037682">
    <property type="entry name" value="TonB_C"/>
</dbReference>
<keyword evidence="8" id="KW-1185">Reference proteome</keyword>
<keyword evidence="5" id="KW-0732">Signal</keyword>
<dbReference type="PROSITE" id="PS51257">
    <property type="entry name" value="PROKAR_LIPOPROTEIN"/>
    <property type="match status" value="1"/>
</dbReference>
<dbReference type="AlphaFoldDB" id="A0A8J2U386"/>
<keyword evidence="4" id="KW-0472">Membrane</keyword>
<evidence type="ECO:0000256" key="4">
    <source>
        <dbReference type="ARBA" id="ARBA00023136"/>
    </source>
</evidence>
<dbReference type="GO" id="GO:0055085">
    <property type="term" value="P:transmembrane transport"/>
    <property type="evidence" value="ECO:0007669"/>
    <property type="project" value="InterPro"/>
</dbReference>
<evidence type="ECO:0000259" key="6">
    <source>
        <dbReference type="PROSITE" id="PS52015"/>
    </source>
</evidence>
<comment type="caution">
    <text evidence="7">The sequence shown here is derived from an EMBL/GenBank/DDBJ whole genome shotgun (WGS) entry which is preliminary data.</text>
</comment>
<evidence type="ECO:0000256" key="3">
    <source>
        <dbReference type="ARBA" id="ARBA00022989"/>
    </source>
</evidence>
<dbReference type="NCBIfam" id="TIGR01352">
    <property type="entry name" value="tonB_Cterm"/>
    <property type="match status" value="1"/>
</dbReference>
<accession>A0A8J2U386</accession>
<feature type="chain" id="PRO_5035281109" evidence="5">
    <location>
        <begin position="29"/>
        <end position="159"/>
    </location>
</feature>
<dbReference type="InterPro" id="IPR006260">
    <property type="entry name" value="TonB/TolA_C"/>
</dbReference>
<name>A0A8J2U386_9GAMM</name>
<evidence type="ECO:0000256" key="1">
    <source>
        <dbReference type="ARBA" id="ARBA00004167"/>
    </source>
</evidence>
<keyword evidence="2" id="KW-0812">Transmembrane</keyword>
<evidence type="ECO:0000313" key="7">
    <source>
        <dbReference type="EMBL" id="GGA69749.1"/>
    </source>
</evidence>
<proteinExistence type="predicted"/>
<sequence>MERNIMKKLTTLSASLCLLASCSTVEPANDYSQLSVEDGLLQTEQWSGLERFPARYPEKAAMNGEEGCATVEYVISPANEVTNVQIIAASNRHFGKSAKAVVENWKWSSLAKGLTSTPVKTQTRFDFCFESADSQCRPTFTAYDCPGSDVVLSKGIKFG</sequence>
<keyword evidence="3" id="KW-1133">Transmembrane helix</keyword>
<feature type="domain" description="TonB C-terminal" evidence="6">
    <location>
        <begin position="41"/>
        <end position="134"/>
    </location>
</feature>
<organism evidence="7 8">
    <name type="scientific">Neiella marina</name>
    <dbReference type="NCBI Taxonomy" id="508461"/>
    <lineage>
        <taxon>Bacteria</taxon>
        <taxon>Pseudomonadati</taxon>
        <taxon>Pseudomonadota</taxon>
        <taxon>Gammaproteobacteria</taxon>
        <taxon>Alteromonadales</taxon>
        <taxon>Echinimonadaceae</taxon>
        <taxon>Neiella</taxon>
    </lineage>
</organism>
<dbReference type="Proteomes" id="UP000619743">
    <property type="component" value="Unassembled WGS sequence"/>
</dbReference>
<dbReference type="PROSITE" id="PS52015">
    <property type="entry name" value="TONB_CTD"/>
    <property type="match status" value="1"/>
</dbReference>
<dbReference type="Gene3D" id="3.30.1150.10">
    <property type="match status" value="1"/>
</dbReference>
<feature type="signal peptide" evidence="5">
    <location>
        <begin position="1"/>
        <end position="28"/>
    </location>
</feature>
<dbReference type="GO" id="GO:0016020">
    <property type="term" value="C:membrane"/>
    <property type="evidence" value="ECO:0007669"/>
    <property type="project" value="UniProtKB-SubCell"/>
</dbReference>
<evidence type="ECO:0000256" key="5">
    <source>
        <dbReference type="SAM" id="SignalP"/>
    </source>
</evidence>
<evidence type="ECO:0000256" key="2">
    <source>
        <dbReference type="ARBA" id="ARBA00022692"/>
    </source>
</evidence>
<comment type="subcellular location">
    <subcellularLocation>
        <location evidence="1">Membrane</location>
        <topology evidence="1">Single-pass membrane protein</topology>
    </subcellularLocation>
</comment>
<gene>
    <name evidence="7" type="ORF">GCM10011369_09250</name>
</gene>
<dbReference type="Pfam" id="PF03544">
    <property type="entry name" value="TonB_C"/>
    <property type="match status" value="1"/>
</dbReference>